<dbReference type="Proteomes" id="UP000005974">
    <property type="component" value="Unassembled WGS sequence"/>
</dbReference>
<dbReference type="HOGENOM" id="CLU_3132223_0_0_10"/>
<evidence type="ECO:0000313" key="2">
    <source>
        <dbReference type="Proteomes" id="UP000005974"/>
    </source>
</evidence>
<keyword evidence="2" id="KW-1185">Reference proteome</keyword>
<name>I8VI79_9BACT</name>
<accession>I8VI79</accession>
<reference evidence="1 2" key="1">
    <citation type="submission" date="2012-02" db="EMBL/GenBank/DDBJ databases">
        <title>The Genome Sequence of Bacteroides dorei CL02T12C06.</title>
        <authorList>
            <consortium name="The Broad Institute Genome Sequencing Platform"/>
            <person name="Earl A."/>
            <person name="Ward D."/>
            <person name="Feldgarden M."/>
            <person name="Gevers D."/>
            <person name="Zitomersky N.L."/>
            <person name="Coyne M.J."/>
            <person name="Comstock L.E."/>
            <person name="Young S.K."/>
            <person name="Zeng Q."/>
            <person name="Gargeya S."/>
            <person name="Fitzgerald M."/>
            <person name="Haas B."/>
            <person name="Abouelleil A."/>
            <person name="Alvarado L."/>
            <person name="Arachchi H.M."/>
            <person name="Berlin A."/>
            <person name="Chapman S.B."/>
            <person name="Gearin G."/>
            <person name="Goldberg J."/>
            <person name="Griggs A."/>
            <person name="Gujja S."/>
            <person name="Hansen M."/>
            <person name="Heiman D."/>
            <person name="Howarth C."/>
            <person name="Larimer J."/>
            <person name="Lui A."/>
            <person name="MacDonald P.J.P."/>
            <person name="McCowen C."/>
            <person name="Montmayeur A."/>
            <person name="Murphy C."/>
            <person name="Neiman D."/>
            <person name="Pearson M."/>
            <person name="Priest M."/>
            <person name="Roberts A."/>
            <person name="Saif S."/>
            <person name="Shea T."/>
            <person name="Sisk P."/>
            <person name="Stolte C."/>
            <person name="Sykes S."/>
            <person name="Wortman J."/>
            <person name="Nusbaum C."/>
            <person name="Birren B."/>
        </authorList>
    </citation>
    <scope>NUCLEOTIDE SEQUENCE [LARGE SCALE GENOMIC DNA]</scope>
    <source>
        <strain evidence="1 2">CL02T12C06</strain>
    </source>
</reference>
<dbReference type="AlphaFoldDB" id="I8VI79"/>
<organism evidence="1 2">
    <name type="scientific">Phocaeicola dorei CL02T12C06</name>
    <dbReference type="NCBI Taxonomy" id="997876"/>
    <lineage>
        <taxon>Bacteria</taxon>
        <taxon>Pseudomonadati</taxon>
        <taxon>Bacteroidota</taxon>
        <taxon>Bacteroidia</taxon>
        <taxon>Bacteroidales</taxon>
        <taxon>Bacteroidaceae</taxon>
        <taxon>Phocaeicola</taxon>
    </lineage>
</organism>
<proteinExistence type="predicted"/>
<sequence length="49" mass="5631">MAHPKRVINFALFFYALFNSPTVSWRFTPTGQFQTAQDKFGQSLPPVQI</sequence>
<dbReference type="EMBL" id="AGXJ01000095">
    <property type="protein sequence ID" value="EIY26090.1"/>
    <property type="molecule type" value="Genomic_DNA"/>
</dbReference>
<gene>
    <name evidence="1" type="ORF">HMPREF1064_04737</name>
</gene>
<comment type="caution">
    <text evidence="1">The sequence shown here is derived from an EMBL/GenBank/DDBJ whole genome shotgun (WGS) entry which is preliminary data.</text>
</comment>
<protein>
    <submittedName>
        <fullName evidence="1">Uncharacterized protein</fullName>
    </submittedName>
</protein>
<evidence type="ECO:0000313" key="1">
    <source>
        <dbReference type="EMBL" id="EIY26090.1"/>
    </source>
</evidence>